<evidence type="ECO:0000313" key="6">
    <source>
        <dbReference type="EMBL" id="KQC30754.1"/>
    </source>
</evidence>
<dbReference type="InterPro" id="IPR000700">
    <property type="entry name" value="PAS-assoc_C"/>
</dbReference>
<evidence type="ECO:0000259" key="4">
    <source>
        <dbReference type="PROSITE" id="PS50112"/>
    </source>
</evidence>
<gene>
    <name evidence="6" type="ORF">AAY42_13330</name>
</gene>
<dbReference type="AlphaFoldDB" id="A0A0Q1DP18"/>
<accession>A0A0Q1DP18</accession>
<dbReference type="RefSeq" id="WP_055396030.1">
    <property type="nucleotide sequence ID" value="NZ_LCTZ01000002.1"/>
</dbReference>
<keyword evidence="7" id="KW-1185">Reference proteome</keyword>
<dbReference type="Proteomes" id="UP000050827">
    <property type="component" value="Unassembled WGS sequence"/>
</dbReference>
<dbReference type="InterPro" id="IPR000014">
    <property type="entry name" value="PAS"/>
</dbReference>
<dbReference type="PROSITE" id="PS50112">
    <property type="entry name" value="PAS"/>
    <property type="match status" value="1"/>
</dbReference>
<keyword evidence="3" id="KW-0157">Chromophore</keyword>
<dbReference type="NCBIfam" id="TIGR00229">
    <property type="entry name" value="sensory_box"/>
    <property type="match status" value="1"/>
</dbReference>
<feature type="domain" description="PAS" evidence="4">
    <location>
        <begin position="74"/>
        <end position="105"/>
    </location>
</feature>
<comment type="caution">
    <text evidence="6">The sequence shown here is derived from an EMBL/GenBank/DDBJ whole genome shotgun (WGS) entry which is preliminary data.</text>
</comment>
<keyword evidence="1" id="KW-0285">Flavoprotein</keyword>
<evidence type="ECO:0000256" key="2">
    <source>
        <dbReference type="ARBA" id="ARBA00022643"/>
    </source>
</evidence>
<dbReference type="InterPro" id="IPR035965">
    <property type="entry name" value="PAS-like_dom_sf"/>
</dbReference>
<organism evidence="6 7">
    <name type="scientific">Flagellimonas eckloniae</name>
    <dbReference type="NCBI Taxonomy" id="346185"/>
    <lineage>
        <taxon>Bacteria</taxon>
        <taxon>Pseudomonadati</taxon>
        <taxon>Bacteroidota</taxon>
        <taxon>Flavobacteriia</taxon>
        <taxon>Flavobacteriales</taxon>
        <taxon>Flavobacteriaceae</taxon>
        <taxon>Flagellimonas</taxon>
    </lineage>
</organism>
<evidence type="ECO:0008006" key="8">
    <source>
        <dbReference type="Google" id="ProtNLM"/>
    </source>
</evidence>
<dbReference type="EMBL" id="LCTZ01000002">
    <property type="protein sequence ID" value="KQC30754.1"/>
    <property type="molecule type" value="Genomic_DNA"/>
</dbReference>
<evidence type="ECO:0000256" key="3">
    <source>
        <dbReference type="ARBA" id="ARBA00022991"/>
    </source>
</evidence>
<evidence type="ECO:0000313" key="7">
    <source>
        <dbReference type="Proteomes" id="UP000050827"/>
    </source>
</evidence>
<feature type="domain" description="PAC" evidence="5">
    <location>
        <begin position="130"/>
        <end position="173"/>
    </location>
</feature>
<dbReference type="SUPFAM" id="SSF55785">
    <property type="entry name" value="PYP-like sensor domain (PAS domain)"/>
    <property type="match status" value="1"/>
</dbReference>
<dbReference type="OrthoDB" id="5760647at2"/>
<dbReference type="CDD" id="cd00130">
    <property type="entry name" value="PAS"/>
    <property type="match status" value="1"/>
</dbReference>
<name>A0A0Q1DP18_9FLAO</name>
<evidence type="ECO:0000259" key="5">
    <source>
        <dbReference type="PROSITE" id="PS50113"/>
    </source>
</evidence>
<dbReference type="PATRIC" id="fig|1547436.3.peg.2751"/>
<sequence length="173" mass="20253">MEKTKFYDEAINNFYRDKALNSYPISSMDIFVQHFSRVCKNLEDIKNLSGLAQKEKWQTDFLFKNEIMDNEHTVVVTDSNLTIVYASQNMFKMNGYMPSEVVGKNPKMFQGKGTCKETTKQVSNAIKRHQPFEVVLLNYRKDGTRYNCWIKGTPIFDNKNRFVNFIAFEKEVA</sequence>
<dbReference type="STRING" id="346185.AAY42_13330"/>
<dbReference type="PANTHER" id="PTHR47429:SF2">
    <property type="entry name" value="PROTEIN TWIN LOV 1"/>
    <property type="match status" value="1"/>
</dbReference>
<dbReference type="PROSITE" id="PS50113">
    <property type="entry name" value="PAC"/>
    <property type="match status" value="1"/>
</dbReference>
<dbReference type="PANTHER" id="PTHR47429">
    <property type="entry name" value="PROTEIN TWIN LOV 1"/>
    <property type="match status" value="1"/>
</dbReference>
<protein>
    <recommendedName>
        <fullName evidence="8">Histidine kinase</fullName>
    </recommendedName>
</protein>
<dbReference type="Gene3D" id="3.30.450.20">
    <property type="entry name" value="PAS domain"/>
    <property type="match status" value="1"/>
</dbReference>
<proteinExistence type="predicted"/>
<keyword evidence="2" id="KW-0288">FMN</keyword>
<evidence type="ECO:0000256" key="1">
    <source>
        <dbReference type="ARBA" id="ARBA00022630"/>
    </source>
</evidence>
<dbReference type="Pfam" id="PF13426">
    <property type="entry name" value="PAS_9"/>
    <property type="match status" value="1"/>
</dbReference>
<reference evidence="6 7" key="1">
    <citation type="submission" date="2015-04" db="EMBL/GenBank/DDBJ databases">
        <title>Complete genome of flavobacterium.</title>
        <authorList>
            <person name="Kwon Y.M."/>
            <person name="Kim S.-J."/>
        </authorList>
    </citation>
    <scope>NUCLEOTIDE SEQUENCE [LARGE SCALE GENOMIC DNA]</scope>
    <source>
        <strain evidence="6 7">DK169</strain>
    </source>
</reference>